<dbReference type="Gene3D" id="3.60.10.10">
    <property type="entry name" value="Endonuclease/exonuclease/phosphatase"/>
    <property type="match status" value="1"/>
</dbReference>
<organism evidence="4 5">
    <name type="scientific">Planoprotostelium fungivorum</name>
    <dbReference type="NCBI Taxonomy" id="1890364"/>
    <lineage>
        <taxon>Eukaryota</taxon>
        <taxon>Amoebozoa</taxon>
        <taxon>Evosea</taxon>
        <taxon>Variosea</taxon>
        <taxon>Cavosteliida</taxon>
        <taxon>Cavosteliaceae</taxon>
        <taxon>Planoprotostelium</taxon>
    </lineage>
</organism>
<evidence type="ECO:0000256" key="1">
    <source>
        <dbReference type="ARBA" id="ARBA00013044"/>
    </source>
</evidence>
<feature type="region of interest" description="Disordered" evidence="2">
    <location>
        <begin position="1"/>
        <end position="77"/>
    </location>
</feature>
<dbReference type="OrthoDB" id="405996at2759"/>
<evidence type="ECO:0000313" key="4">
    <source>
        <dbReference type="EMBL" id="PRP89541.1"/>
    </source>
</evidence>
<dbReference type="EC" id="3.1.3.36" evidence="1"/>
<name>A0A2P6P005_9EUKA</name>
<dbReference type="Proteomes" id="UP000241769">
    <property type="component" value="Unassembled WGS sequence"/>
</dbReference>
<feature type="domain" description="SAC" evidence="3">
    <location>
        <begin position="263"/>
        <end position="587"/>
    </location>
</feature>
<dbReference type="STRING" id="1890364.A0A2P6P005"/>
<evidence type="ECO:0000256" key="2">
    <source>
        <dbReference type="SAM" id="MobiDB-lite"/>
    </source>
</evidence>
<comment type="caution">
    <text evidence="4">The sequence shown here is derived from an EMBL/GenBank/DDBJ whole genome shotgun (WGS) entry which is preliminary data.</text>
</comment>
<sequence length="1212" mass="137669">MEGDSPPTSPETPGRDKKRRSGLTGLLRNSRSLTSSTGSAGSPKSSTNSRRSTASKVDLPDHDEEEDEEGKSLSDFVGLTTPSPILKEEPLLAKVSSNVFDKRNSSINLTTSPSKDAVGDPSGTPQMYVRMLLRVEPSSIVIQPLSVSEGMQSRTLVINRIDYGLHTISSNGQVSGEGSITSPESTTHMPVNTQVEIIFGVLGIIPLLSGRHLIVITKRNRVGSILGRDIFKIVETRIVTVSVDDTHLREEEKREEKEYLSLLSQFLESSNFYFSYNYDVTHTLQRISAFSEEEMREPLWKRVDERFFWNKFICSDLIQNNLHEWILPVMDGFFSLSTVEILSEQITYALISRRTGARYHTRGADPSGRTANFVESEQILINRGNASSYVEIRGSIPCIWHQISKEYKPKPKPEYSAFSMQSLRLHFEELNQLYGPVVVVNLVDRLGIEADLGDHFETLVKLYNNENVKYIAFDFHVKCKNNRYDQMSTLLEEISPLLDSHRYYLQDTNGRPIIQQKGIIRTNCIDCLDRTNVVQTLFAKYQLRTQFAHLGIAADPDEYNEIFGKFYVVFQNAWADNADVMSEQYTGTGALKNDFTRTGKRSVKGMATDGLNSMKRYINKTFQYDEQRQMSVDVFLGKFSVGKFDFMSVDGVYFYESYLIDEYQSMDWRHRNFTEENGMKTHLIVDTRSGNITEFSTESGERTVFPFSSIKHMERSNFNSKLFSVLYQSNSTRRFYLCKRMEDRQECYDRIHTEYAKHNPEYAASGALVEPAGVFYATWNMRYNTEPPSEAIMEQWIPKTQRHDIIAVAVQNCVYNVPDEFQSIHRPDHHLFYLVQKHLGRDYQCIMTSTSNNGSKEADMNEIRSKMETGTLQTTHLIVLVHADVYHKVSNVNASKIHYRIREKPNNDILSFSKIRSKLMPQSKSSTNVSTTDHSRTIGTAVHFNVMDTPVCFVDLNHSHDMPSDALMCMKGQLKMDVDFQYIFMSGCINSMLISERYHQLYSTHVTPRKVSKGKTGQSALSLDDLNDNNHHLYGSAYCKIRCMASEFQLGQIQLGPPASIDAKPSIYNSFYTQFKISTLRAPSSIEGKGTTIIQISNLKLTDLSNLVAGRGDVGLTFYNALLLSEGRLPPQKKLEWSKFQIPCVFDNAEYQEKSCVNVLVDFKDTTVMGTGVIPLEGSHGKSTEFLMDVTCDDEYVCKISGTLLILPSPKK</sequence>
<proteinExistence type="predicted"/>
<dbReference type="PROSITE" id="PS50275">
    <property type="entry name" value="SAC"/>
    <property type="match status" value="1"/>
</dbReference>
<keyword evidence="5" id="KW-1185">Reference proteome</keyword>
<dbReference type="Pfam" id="PF02383">
    <property type="entry name" value="Syja_N"/>
    <property type="match status" value="1"/>
</dbReference>
<dbReference type="InParanoid" id="A0A2P6P005"/>
<dbReference type="PANTHER" id="PTHR45662:SF9">
    <property type="entry name" value="SAC DOMAIN-CONTAINING PROTEIN"/>
    <property type="match status" value="1"/>
</dbReference>
<evidence type="ECO:0000313" key="5">
    <source>
        <dbReference type="Proteomes" id="UP000241769"/>
    </source>
</evidence>
<dbReference type="PANTHER" id="PTHR45662">
    <property type="entry name" value="PHOSPHATIDYLINOSITIDE PHOSPHATASE SAC1"/>
    <property type="match status" value="1"/>
</dbReference>
<protein>
    <recommendedName>
        <fullName evidence="1">phosphoinositide 5-phosphatase</fullName>
        <ecNumber evidence="1">3.1.3.36</ecNumber>
    </recommendedName>
</protein>
<accession>A0A2P6P005</accession>
<dbReference type="InterPro" id="IPR036691">
    <property type="entry name" value="Endo/exonu/phosph_ase_sf"/>
</dbReference>
<dbReference type="AlphaFoldDB" id="A0A2P6P005"/>
<gene>
    <name evidence="4" type="ORF">PROFUN_00805</name>
</gene>
<reference evidence="4 5" key="1">
    <citation type="journal article" date="2018" name="Genome Biol. Evol.">
        <title>Multiple Roots of Fruiting Body Formation in Amoebozoa.</title>
        <authorList>
            <person name="Hillmann F."/>
            <person name="Forbes G."/>
            <person name="Novohradska S."/>
            <person name="Ferling I."/>
            <person name="Riege K."/>
            <person name="Groth M."/>
            <person name="Westermann M."/>
            <person name="Marz M."/>
            <person name="Spaller T."/>
            <person name="Winckler T."/>
            <person name="Schaap P."/>
            <person name="Glockner G."/>
        </authorList>
    </citation>
    <scope>NUCLEOTIDE SEQUENCE [LARGE SCALE GENOMIC DNA]</scope>
    <source>
        <strain evidence="4 5">Jena</strain>
    </source>
</reference>
<dbReference type="GO" id="GO:0004439">
    <property type="term" value="F:phosphatidylinositol-4,5-bisphosphate 5-phosphatase activity"/>
    <property type="evidence" value="ECO:0007669"/>
    <property type="project" value="UniProtKB-EC"/>
</dbReference>
<dbReference type="GO" id="GO:0046856">
    <property type="term" value="P:phosphatidylinositol dephosphorylation"/>
    <property type="evidence" value="ECO:0007669"/>
    <property type="project" value="TreeGrafter"/>
</dbReference>
<dbReference type="GO" id="GO:0005783">
    <property type="term" value="C:endoplasmic reticulum"/>
    <property type="evidence" value="ECO:0007669"/>
    <property type="project" value="TreeGrafter"/>
</dbReference>
<dbReference type="InterPro" id="IPR002013">
    <property type="entry name" value="SAC_dom"/>
</dbReference>
<dbReference type="EMBL" id="MDYQ01000002">
    <property type="protein sequence ID" value="PRP89541.1"/>
    <property type="molecule type" value="Genomic_DNA"/>
</dbReference>
<evidence type="ECO:0000259" key="3">
    <source>
        <dbReference type="PROSITE" id="PS50275"/>
    </source>
</evidence>
<feature type="compositionally biased region" description="Low complexity" evidence="2">
    <location>
        <begin position="22"/>
        <end position="47"/>
    </location>
</feature>
<dbReference type="GO" id="GO:0043812">
    <property type="term" value="F:phosphatidylinositol-4-phosphate phosphatase activity"/>
    <property type="evidence" value="ECO:0007669"/>
    <property type="project" value="TreeGrafter"/>
</dbReference>